<reference evidence="2" key="1">
    <citation type="journal article" date="2019" name="Int. J. Syst. Evol. Microbiol.">
        <title>The Global Catalogue of Microorganisms (GCM) 10K type strain sequencing project: providing services to taxonomists for standard genome sequencing and annotation.</title>
        <authorList>
            <consortium name="The Broad Institute Genomics Platform"/>
            <consortium name="The Broad Institute Genome Sequencing Center for Infectious Disease"/>
            <person name="Wu L."/>
            <person name="Ma J."/>
        </authorList>
    </citation>
    <scope>NUCLEOTIDE SEQUENCE [LARGE SCALE GENOMIC DNA]</scope>
    <source>
        <strain evidence="2">JCM 17906</strain>
    </source>
</reference>
<name>A0ABP8RX97_9PSEU</name>
<protein>
    <recommendedName>
        <fullName evidence="3">Recombinase domain-containing protein</fullName>
    </recommendedName>
</protein>
<dbReference type="EMBL" id="BAABGT010000070">
    <property type="protein sequence ID" value="GAA4552184.1"/>
    <property type="molecule type" value="Genomic_DNA"/>
</dbReference>
<gene>
    <name evidence="1" type="ORF">GCM10023175_45470</name>
</gene>
<evidence type="ECO:0000313" key="1">
    <source>
        <dbReference type="EMBL" id="GAA4552184.1"/>
    </source>
</evidence>
<comment type="caution">
    <text evidence="1">The sequence shown here is derived from an EMBL/GenBank/DDBJ whole genome shotgun (WGS) entry which is preliminary data.</text>
</comment>
<keyword evidence="2" id="KW-1185">Reference proteome</keyword>
<evidence type="ECO:0000313" key="2">
    <source>
        <dbReference type="Proteomes" id="UP001501598"/>
    </source>
</evidence>
<dbReference type="Proteomes" id="UP001501598">
    <property type="component" value="Unassembled WGS sequence"/>
</dbReference>
<accession>A0ABP8RX97</accession>
<proteinExistence type="predicted"/>
<organism evidence="1 2">
    <name type="scientific">Pseudonocardia xishanensis</name>
    <dbReference type="NCBI Taxonomy" id="630995"/>
    <lineage>
        <taxon>Bacteria</taxon>
        <taxon>Bacillati</taxon>
        <taxon>Actinomycetota</taxon>
        <taxon>Actinomycetes</taxon>
        <taxon>Pseudonocardiales</taxon>
        <taxon>Pseudonocardiaceae</taxon>
        <taxon>Pseudonocardia</taxon>
    </lineage>
</organism>
<sequence length="89" mass="9725">MHAHPRATAGSPPTGRRYTDEQLVAAVAAEQTVHGVLRRLGYTPNGGMFRAVSGHIRRLGLDTSHCTGQAWARGSAAIKRRRRVARLVR</sequence>
<evidence type="ECO:0008006" key="3">
    <source>
        <dbReference type="Google" id="ProtNLM"/>
    </source>
</evidence>